<dbReference type="InterPro" id="IPR000073">
    <property type="entry name" value="AB_hydrolase_1"/>
</dbReference>
<dbReference type="GO" id="GO:0016787">
    <property type="term" value="F:hydrolase activity"/>
    <property type="evidence" value="ECO:0007669"/>
    <property type="project" value="UniProtKB-KW"/>
</dbReference>
<keyword evidence="1" id="KW-0378">Hydrolase</keyword>
<comment type="similarity">
    <text evidence="2">Belongs to the AB hydrolase superfamily. Epoxide hydrolase family.</text>
</comment>
<dbReference type="Gene3D" id="3.40.50.1820">
    <property type="entry name" value="alpha/beta hydrolase"/>
    <property type="match status" value="1"/>
</dbReference>
<accession>A0AAW0DIC6</accession>
<reference evidence="4 5" key="1">
    <citation type="submission" date="2024-01" db="EMBL/GenBank/DDBJ databases">
        <title>A draft genome for a cacao thread blight-causing isolate of Paramarasmius palmivorus.</title>
        <authorList>
            <person name="Baruah I.K."/>
            <person name="Bukari Y."/>
            <person name="Amoako-Attah I."/>
            <person name="Meinhardt L.W."/>
            <person name="Bailey B.A."/>
            <person name="Cohen S.P."/>
        </authorList>
    </citation>
    <scope>NUCLEOTIDE SEQUENCE [LARGE SCALE GENOMIC DNA]</scope>
    <source>
        <strain evidence="4 5">GH-12</strain>
    </source>
</reference>
<dbReference type="PRINTS" id="PR00412">
    <property type="entry name" value="EPOXHYDRLASE"/>
</dbReference>
<evidence type="ECO:0000313" key="5">
    <source>
        <dbReference type="Proteomes" id="UP001383192"/>
    </source>
</evidence>
<proteinExistence type="inferred from homology"/>
<evidence type="ECO:0000256" key="2">
    <source>
        <dbReference type="ARBA" id="ARBA00038334"/>
    </source>
</evidence>
<organism evidence="4 5">
    <name type="scientific">Paramarasmius palmivorus</name>
    <dbReference type="NCBI Taxonomy" id="297713"/>
    <lineage>
        <taxon>Eukaryota</taxon>
        <taxon>Fungi</taxon>
        <taxon>Dikarya</taxon>
        <taxon>Basidiomycota</taxon>
        <taxon>Agaricomycotina</taxon>
        <taxon>Agaricomycetes</taxon>
        <taxon>Agaricomycetidae</taxon>
        <taxon>Agaricales</taxon>
        <taxon>Marasmiineae</taxon>
        <taxon>Marasmiaceae</taxon>
        <taxon>Paramarasmius</taxon>
    </lineage>
</organism>
<dbReference type="Proteomes" id="UP001383192">
    <property type="component" value="Unassembled WGS sequence"/>
</dbReference>
<evidence type="ECO:0000259" key="3">
    <source>
        <dbReference type="Pfam" id="PF00561"/>
    </source>
</evidence>
<dbReference type="SUPFAM" id="SSF53474">
    <property type="entry name" value="alpha/beta-Hydrolases"/>
    <property type="match status" value="1"/>
</dbReference>
<feature type="domain" description="AB hydrolase-1" evidence="3">
    <location>
        <begin position="29"/>
        <end position="310"/>
    </location>
</feature>
<evidence type="ECO:0000256" key="1">
    <source>
        <dbReference type="ARBA" id="ARBA00022801"/>
    </source>
</evidence>
<keyword evidence="5" id="KW-1185">Reference proteome</keyword>
<dbReference type="PANTHER" id="PTHR43329">
    <property type="entry name" value="EPOXIDE HYDROLASE"/>
    <property type="match status" value="1"/>
</dbReference>
<protein>
    <recommendedName>
        <fullName evidence="3">AB hydrolase-1 domain-containing protein</fullName>
    </recommendedName>
</protein>
<comment type="caution">
    <text evidence="4">The sequence shown here is derived from an EMBL/GenBank/DDBJ whole genome shotgun (WGS) entry which is preliminary data.</text>
</comment>
<dbReference type="AlphaFoldDB" id="A0AAW0DIC6"/>
<dbReference type="InterPro" id="IPR000639">
    <property type="entry name" value="Epox_hydrolase-like"/>
</dbReference>
<gene>
    <name evidence="4" type="ORF">VNI00_004627</name>
</gene>
<dbReference type="EMBL" id="JAYKXP010000012">
    <property type="protein sequence ID" value="KAK7051648.1"/>
    <property type="molecule type" value="Genomic_DNA"/>
</dbReference>
<dbReference type="InterPro" id="IPR029058">
    <property type="entry name" value="AB_hydrolase_fold"/>
</dbReference>
<name>A0AAW0DIC6_9AGAR</name>
<dbReference type="Pfam" id="PF00561">
    <property type="entry name" value="Abhydrolase_1"/>
    <property type="match status" value="1"/>
</dbReference>
<sequence>MEASAYKDVKTSRGLNYHYYFSPAAEGKPVLVFVHGFPSTSYDWRYQVSFFKGKGYGLIVPDMLGYGGTAKPTDPAEYKASLISKDIIDILDAEEIEKAVVIGHDWGSRITSRIVQYYPERVIAFAVLAVGYQAPSADFNWNAINAMTKEKIGYELFGYWGFFSEDGADKLIEENFEKFFNLAYPENAKQWISDFIPLGACKTYLTSKPAAPPASWLPEDEKRIQSEELLKGGLAAPLCWYKVMLSGIGPEDDKGVPADRVATDKPAFFGAALEDYVALAALAIPATQKLCSNLTVKEFQANHWVQLQRPNEVNTELLAWLEGAVEKK</sequence>
<evidence type="ECO:0000313" key="4">
    <source>
        <dbReference type="EMBL" id="KAK7051648.1"/>
    </source>
</evidence>